<feature type="transmembrane region" description="Helical" evidence="9">
    <location>
        <begin position="97"/>
        <end position="120"/>
    </location>
</feature>
<dbReference type="InterPro" id="IPR050363">
    <property type="entry name" value="MIP/Aquaporin"/>
</dbReference>
<name>A0A1I8B5V5_MELHA</name>
<comment type="subcellular location">
    <subcellularLocation>
        <location evidence="1">Membrane</location>
        <topology evidence="1">Multi-pass membrane protein</topology>
    </subcellularLocation>
</comment>
<dbReference type="PANTHER" id="PTHR43829:SF27">
    <property type="entry name" value="AQUAPORIN-3"/>
    <property type="match status" value="1"/>
</dbReference>
<dbReference type="SUPFAM" id="SSF81338">
    <property type="entry name" value="Aquaporin-like"/>
    <property type="match status" value="1"/>
</dbReference>
<evidence type="ECO:0000256" key="2">
    <source>
        <dbReference type="ARBA" id="ARBA00006175"/>
    </source>
</evidence>
<feature type="transmembrane region" description="Helical" evidence="9">
    <location>
        <begin position="153"/>
        <end position="174"/>
    </location>
</feature>
<protein>
    <submittedName>
        <fullName evidence="11">Aquaporin-7-like</fullName>
    </submittedName>
</protein>
<dbReference type="PANTHER" id="PTHR43829">
    <property type="entry name" value="AQUAPORIN OR AQUAGLYCEROPORIN RELATED"/>
    <property type="match status" value="1"/>
</dbReference>
<feature type="transmembrane region" description="Helical" evidence="9">
    <location>
        <begin position="238"/>
        <end position="257"/>
    </location>
</feature>
<dbReference type="GO" id="GO:0015250">
    <property type="term" value="F:water channel activity"/>
    <property type="evidence" value="ECO:0007669"/>
    <property type="project" value="TreeGrafter"/>
</dbReference>
<organism evidence="10 11">
    <name type="scientific">Meloidogyne hapla</name>
    <name type="common">Root-knot nematode worm</name>
    <dbReference type="NCBI Taxonomy" id="6305"/>
    <lineage>
        <taxon>Eukaryota</taxon>
        <taxon>Metazoa</taxon>
        <taxon>Ecdysozoa</taxon>
        <taxon>Nematoda</taxon>
        <taxon>Chromadorea</taxon>
        <taxon>Rhabditida</taxon>
        <taxon>Tylenchina</taxon>
        <taxon>Tylenchomorpha</taxon>
        <taxon>Tylenchoidea</taxon>
        <taxon>Meloidogynidae</taxon>
        <taxon>Meloidogyninae</taxon>
        <taxon>Meloidogyne</taxon>
    </lineage>
</organism>
<evidence type="ECO:0000256" key="9">
    <source>
        <dbReference type="SAM" id="Phobius"/>
    </source>
</evidence>
<evidence type="ECO:0000313" key="10">
    <source>
        <dbReference type="Proteomes" id="UP000095281"/>
    </source>
</evidence>
<keyword evidence="10" id="KW-1185">Reference proteome</keyword>
<accession>A0A1I8B5V5</accession>
<dbReference type="InterPro" id="IPR000425">
    <property type="entry name" value="MIP"/>
</dbReference>
<comment type="function">
    <text evidence="7">Aquaglyceroporin that may modulate the water content and osmolytes during anhydrobiosis.</text>
</comment>
<feature type="transmembrane region" description="Helical" evidence="9">
    <location>
        <begin position="181"/>
        <end position="203"/>
    </location>
</feature>
<dbReference type="AlphaFoldDB" id="A0A1I8B5V5"/>
<evidence type="ECO:0000256" key="6">
    <source>
        <dbReference type="ARBA" id="ARBA00023136"/>
    </source>
</evidence>
<dbReference type="OMA" id="VMAVYWE"/>
<dbReference type="Proteomes" id="UP000095281">
    <property type="component" value="Unplaced"/>
</dbReference>
<evidence type="ECO:0000313" key="11">
    <source>
        <dbReference type="WBParaSite" id="MhA1_Contig1400.frz3.gene10"/>
    </source>
</evidence>
<evidence type="ECO:0000256" key="8">
    <source>
        <dbReference type="RuleBase" id="RU000477"/>
    </source>
</evidence>
<keyword evidence="3 8" id="KW-0813">Transport</keyword>
<sequence>MLLKTIREQFRLENRLYRCLLCEFVATTFLIYVGLCIDAQMFLSKGEKLSAFGHCIGWGLTLTLAVQCAYRCSGAHLNPAVSLFSWSFGTMRSLKYFWLYTIVQVAGAFVGAALCFILYFEKIEEFDGGSRMVSGPNATAAIFATYPGSHLGAIGAIIDQVFSTAILCFSIGIITDERNEIPIAAQPPLMGVMLAMLCMGFGLNSGNAMNPARDFGPRLFTLIAGYGWEVFSYNNYKWFWIPILCPFGGALLGSWLYQILIGAQLDISLEKENSHPPYKSSEEEKISKTSLFTLDNNKKNSEERLAKISVSNLYNPATVIS</sequence>
<evidence type="ECO:0000256" key="5">
    <source>
        <dbReference type="ARBA" id="ARBA00022989"/>
    </source>
</evidence>
<proteinExistence type="inferred from homology"/>
<evidence type="ECO:0000256" key="1">
    <source>
        <dbReference type="ARBA" id="ARBA00004141"/>
    </source>
</evidence>
<keyword evidence="4 8" id="KW-0812">Transmembrane</keyword>
<dbReference type="GO" id="GO:0016323">
    <property type="term" value="C:basolateral plasma membrane"/>
    <property type="evidence" value="ECO:0007669"/>
    <property type="project" value="TreeGrafter"/>
</dbReference>
<dbReference type="Pfam" id="PF00230">
    <property type="entry name" value="MIP"/>
    <property type="match status" value="1"/>
</dbReference>
<dbReference type="WBParaSite" id="MhA1_Contig1400.frz3.gene10">
    <property type="protein sequence ID" value="MhA1_Contig1400.frz3.gene10"/>
    <property type="gene ID" value="MhA1_Contig1400.frz3.gene10"/>
</dbReference>
<dbReference type="InterPro" id="IPR023271">
    <property type="entry name" value="Aquaporin-like"/>
</dbReference>
<feature type="transmembrane region" description="Helical" evidence="9">
    <location>
        <begin position="20"/>
        <end position="43"/>
    </location>
</feature>
<dbReference type="Gene3D" id="1.20.1080.10">
    <property type="entry name" value="Glycerol uptake facilitator protein"/>
    <property type="match status" value="1"/>
</dbReference>
<reference evidence="11" key="1">
    <citation type="submission" date="2016-11" db="UniProtKB">
        <authorList>
            <consortium name="WormBaseParasite"/>
        </authorList>
    </citation>
    <scope>IDENTIFICATION</scope>
</reference>
<evidence type="ECO:0000256" key="3">
    <source>
        <dbReference type="ARBA" id="ARBA00022448"/>
    </source>
</evidence>
<feature type="transmembrane region" description="Helical" evidence="9">
    <location>
        <begin position="49"/>
        <end position="70"/>
    </location>
</feature>
<keyword evidence="6 9" id="KW-0472">Membrane</keyword>
<dbReference type="GO" id="GO:0015254">
    <property type="term" value="F:glycerol channel activity"/>
    <property type="evidence" value="ECO:0007669"/>
    <property type="project" value="TreeGrafter"/>
</dbReference>
<dbReference type="PRINTS" id="PR00783">
    <property type="entry name" value="MINTRINSICP"/>
</dbReference>
<comment type="similarity">
    <text evidence="2 8">Belongs to the MIP/aquaporin (TC 1.A.8) family.</text>
</comment>
<evidence type="ECO:0000256" key="4">
    <source>
        <dbReference type="ARBA" id="ARBA00022692"/>
    </source>
</evidence>
<keyword evidence="5 9" id="KW-1133">Transmembrane helix</keyword>
<evidence type="ECO:0000256" key="7">
    <source>
        <dbReference type="ARBA" id="ARBA00045280"/>
    </source>
</evidence>